<gene>
    <name evidence="2" type="ORF">CKY47_07740</name>
</gene>
<feature type="domain" description="Aminoglycoside phosphotransferase" evidence="1">
    <location>
        <begin position="57"/>
        <end position="254"/>
    </location>
</feature>
<accession>A0ABU0WWK4</accession>
<evidence type="ECO:0000313" key="2">
    <source>
        <dbReference type="EMBL" id="MDQ2583878.1"/>
    </source>
</evidence>
<keyword evidence="3" id="KW-1185">Reference proteome</keyword>
<dbReference type="Pfam" id="PF01636">
    <property type="entry name" value="APH"/>
    <property type="match status" value="1"/>
</dbReference>
<dbReference type="EMBL" id="NSDM01000002">
    <property type="protein sequence ID" value="MDQ2583878.1"/>
    <property type="molecule type" value="Genomic_DNA"/>
</dbReference>
<reference evidence="2 3" key="1">
    <citation type="submission" date="2017-06" db="EMBL/GenBank/DDBJ databases">
        <title>Cultured bacterium strain Saccharothrix yanglingensis Hhs.015.</title>
        <authorList>
            <person name="Xia Y."/>
        </authorList>
    </citation>
    <scope>NUCLEOTIDE SEQUENCE [LARGE SCALE GENOMIC DNA]</scope>
    <source>
        <strain evidence="2 3">Hhs.015</strain>
    </source>
</reference>
<dbReference type="InterPro" id="IPR011009">
    <property type="entry name" value="Kinase-like_dom_sf"/>
</dbReference>
<dbReference type="Proteomes" id="UP001225605">
    <property type="component" value="Unassembled WGS sequence"/>
</dbReference>
<evidence type="ECO:0000259" key="1">
    <source>
        <dbReference type="Pfam" id="PF01636"/>
    </source>
</evidence>
<name>A0ABU0WWK4_9PSEU</name>
<dbReference type="InterPro" id="IPR002575">
    <property type="entry name" value="Aminoglycoside_PTrfase"/>
</dbReference>
<organism evidence="2 3">
    <name type="scientific">Saccharothrix yanglingensis</name>
    <dbReference type="NCBI Taxonomy" id="659496"/>
    <lineage>
        <taxon>Bacteria</taxon>
        <taxon>Bacillati</taxon>
        <taxon>Actinomycetota</taxon>
        <taxon>Actinomycetes</taxon>
        <taxon>Pseudonocardiales</taxon>
        <taxon>Pseudonocardiaceae</taxon>
        <taxon>Saccharothrix</taxon>
    </lineage>
</organism>
<sequence length="282" mass="29567">MDEITGRLSLRFGPEVADWCAALPSRVEALAREWGLAIGPDMPPGASSVVVSGARDGLPVALKLSPDDVFLAGQTAALRHLAPSGRVPTVLAEAPGAALLAAVVPGTMADELPVPPTPHEWAALAADLHGVPAPAGAWPDLRDRCEEAFTRVGRRLTDPAVAAHVTPESWDRARTRCRALLDTQPRVLLHGDLHLGNVLLGPRGLVAIDPRPCVGDPCFDVVDYVLDGARHEGVTARAAEVADAASLDPGRLHAWARALAPMIALAHLDDEGARTELLNLAG</sequence>
<dbReference type="Gene3D" id="1.10.510.10">
    <property type="entry name" value="Transferase(Phosphotransferase) domain 1"/>
    <property type="match status" value="1"/>
</dbReference>
<comment type="caution">
    <text evidence="2">The sequence shown here is derived from an EMBL/GenBank/DDBJ whole genome shotgun (WGS) entry which is preliminary data.</text>
</comment>
<dbReference type="SUPFAM" id="SSF56112">
    <property type="entry name" value="Protein kinase-like (PK-like)"/>
    <property type="match status" value="1"/>
</dbReference>
<evidence type="ECO:0000313" key="3">
    <source>
        <dbReference type="Proteomes" id="UP001225605"/>
    </source>
</evidence>
<protein>
    <submittedName>
        <fullName evidence="2">Aminoglycoside phosphotransferase</fullName>
    </submittedName>
</protein>
<proteinExistence type="predicted"/>